<comment type="caution">
    <text evidence="1">The sequence shown here is derived from an EMBL/GenBank/DDBJ whole genome shotgun (WGS) entry which is preliminary data.</text>
</comment>
<accession>A0AAN7LRN9</accession>
<dbReference type="Proteomes" id="UP001346149">
    <property type="component" value="Unassembled WGS sequence"/>
</dbReference>
<organism evidence="1 2">
    <name type="scientific">Trapa natans</name>
    <name type="common">Water chestnut</name>
    <dbReference type="NCBI Taxonomy" id="22666"/>
    <lineage>
        <taxon>Eukaryota</taxon>
        <taxon>Viridiplantae</taxon>
        <taxon>Streptophyta</taxon>
        <taxon>Embryophyta</taxon>
        <taxon>Tracheophyta</taxon>
        <taxon>Spermatophyta</taxon>
        <taxon>Magnoliopsida</taxon>
        <taxon>eudicotyledons</taxon>
        <taxon>Gunneridae</taxon>
        <taxon>Pentapetalae</taxon>
        <taxon>rosids</taxon>
        <taxon>malvids</taxon>
        <taxon>Myrtales</taxon>
        <taxon>Lythraceae</taxon>
        <taxon>Trapa</taxon>
    </lineage>
</organism>
<dbReference type="EMBL" id="JAXQNO010000010">
    <property type="protein sequence ID" value="KAK4789914.1"/>
    <property type="molecule type" value="Genomic_DNA"/>
</dbReference>
<protein>
    <submittedName>
        <fullName evidence="1">Uncharacterized protein</fullName>
    </submittedName>
</protein>
<name>A0AAN7LRN9_TRANT</name>
<evidence type="ECO:0000313" key="2">
    <source>
        <dbReference type="Proteomes" id="UP001346149"/>
    </source>
</evidence>
<keyword evidence="2" id="KW-1185">Reference proteome</keyword>
<evidence type="ECO:0000313" key="1">
    <source>
        <dbReference type="EMBL" id="KAK4789914.1"/>
    </source>
</evidence>
<proteinExistence type="predicted"/>
<dbReference type="AlphaFoldDB" id="A0AAN7LRN9"/>
<gene>
    <name evidence="1" type="ORF">SAY86_017218</name>
</gene>
<reference evidence="1 2" key="1">
    <citation type="journal article" date="2023" name="Hortic Res">
        <title>Pangenome of water caltrop reveals structural variations and asymmetric subgenome divergence after allopolyploidization.</title>
        <authorList>
            <person name="Zhang X."/>
            <person name="Chen Y."/>
            <person name="Wang L."/>
            <person name="Yuan Y."/>
            <person name="Fang M."/>
            <person name="Shi L."/>
            <person name="Lu R."/>
            <person name="Comes H.P."/>
            <person name="Ma Y."/>
            <person name="Chen Y."/>
            <person name="Huang G."/>
            <person name="Zhou Y."/>
            <person name="Zheng Z."/>
            <person name="Qiu Y."/>
        </authorList>
    </citation>
    <scope>NUCLEOTIDE SEQUENCE [LARGE SCALE GENOMIC DNA]</scope>
    <source>
        <strain evidence="1">F231</strain>
    </source>
</reference>
<sequence length="85" mass="9113">MTSSGSPNGSILREGLYIGHGAPLDLGFDEPIMLHIAAVLSQNRGVLPRGGTPDLSVQSSDSRGEEVLLSSIHFEFTGRYERIDS</sequence>